<evidence type="ECO:0000256" key="9">
    <source>
        <dbReference type="ARBA" id="ARBA00039041"/>
    </source>
</evidence>
<evidence type="ECO:0000256" key="8">
    <source>
        <dbReference type="ARBA" id="ARBA00038735"/>
    </source>
</evidence>
<dbReference type="EC" id="3.5.1.97" evidence="9"/>
<keyword evidence="6" id="KW-0378">Hydrolase</keyword>
<sequence>MNPFFRWTLRIVVLLFVVLGGVSLWAYWELKASLPILDGSIPLAQVEQPITIERDANGTVTITSETRRDVARGLGFVHGQERYFHMDLMRRRAAGELSALVGKAALDVDKEIRRHQLRMRAEAVVEKLSDEEKLLLAAYVEGVNEGRQKLGNEPFEYKILGTDPTPWQAADSILVAYSMYLVLQHSDVDKELTRLRVKKAIPEPLFTYLDAKGSIWDAPLWGEPMPLVAMPSAEQLPNWQPKIDLPLDFNRRAESVFPGSNNWAVAGNLSVTGSAILQNDMHLGLQVPNVWFRASLIYQQPESIRMTGVSLPGVPLMIAGSNGNIAWGFTNSYGDFSDVVRLEQPDEHHYQTPDGLQPIEKVTEVIEIKGETALEFVFEKTRWGPVLHQDADGTRYAFRWLAHDVEHTMNFGLLNIEKSKSAADAVQLAQVTRMPSQNFLVTDNEGNIAWTIIGAIPKRNGCEPDLPISLANGHCAWQGVTEPEQYPLVMNPGHGRLWTANNRVVSGEALKVLGDGGYDLGARAKQIREGLFAKSTFTEQDLLDIALDHRGVLLEKWRDRLIALLSARHGEENPLFDALMDQLKFEKSLQASDSAVAYRIVRAYRYMLRDTLYRAWLQPVYESHPDWRVGHLSNQWEAVLTDVLDKEPAHFLPAPFKSWQELQLTVLSATLDDLGIDTPQDFLNKTWGERNRASIRHPLSRFIPIVGKYLDAPYTPIMGDANMPRVAAPTFGASERMVVSPGHEERGIFHMPGGQSGHPLSPFYLAGHDDWLHGRPTPFLPGETVYTLKLVAQQR</sequence>
<dbReference type="PIRSF" id="PIRSF001227">
    <property type="entry name" value="Pen_acylase"/>
    <property type="match status" value="1"/>
</dbReference>
<dbReference type="AlphaFoldDB" id="A0A4R6UT11"/>
<comment type="catalytic activity">
    <reaction evidence="11">
        <text>an N-acyl-L-homoserine lactone + H2O = L-homoserine lactone + a carboxylate</text>
        <dbReference type="Rhea" id="RHEA:18937"/>
        <dbReference type="ChEBI" id="CHEBI:15377"/>
        <dbReference type="ChEBI" id="CHEBI:29067"/>
        <dbReference type="ChEBI" id="CHEBI:55474"/>
        <dbReference type="ChEBI" id="CHEBI:58633"/>
        <dbReference type="EC" id="3.5.1.97"/>
    </reaction>
</comment>
<keyword evidence="7" id="KW-0865">Zymogen</keyword>
<feature type="transmembrane region" description="Helical" evidence="14">
    <location>
        <begin position="7"/>
        <end position="28"/>
    </location>
</feature>
<keyword evidence="14" id="KW-1133">Transmembrane helix</keyword>
<gene>
    <name evidence="15" type="ORF">EV696_102129</name>
</gene>
<feature type="binding site" evidence="13">
    <location>
        <position position="338"/>
    </location>
    <ligand>
        <name>Ca(2+)</name>
        <dbReference type="ChEBI" id="CHEBI:29108"/>
    </ligand>
</feature>
<comment type="subcellular location">
    <subcellularLocation>
        <location evidence="1">Periplasm</location>
    </subcellularLocation>
</comment>
<evidence type="ECO:0000256" key="7">
    <source>
        <dbReference type="ARBA" id="ARBA00023145"/>
    </source>
</evidence>
<evidence type="ECO:0000256" key="12">
    <source>
        <dbReference type="PIRSR" id="PIRSR001227-1"/>
    </source>
</evidence>
<comment type="cofactor">
    <cofactor evidence="13">
        <name>Ca(2+)</name>
        <dbReference type="ChEBI" id="CHEBI:29108"/>
    </cofactor>
    <text evidence="13">Binds 1 Ca(2+) ion per dimer.</text>
</comment>
<evidence type="ECO:0000256" key="1">
    <source>
        <dbReference type="ARBA" id="ARBA00004418"/>
    </source>
</evidence>
<evidence type="ECO:0000313" key="15">
    <source>
        <dbReference type="EMBL" id="TDQ50448.1"/>
    </source>
</evidence>
<keyword evidence="3" id="KW-0673">Quorum sensing</keyword>
<dbReference type="GO" id="GO:0042597">
    <property type="term" value="C:periplasmic space"/>
    <property type="evidence" value="ECO:0007669"/>
    <property type="project" value="UniProtKB-SubCell"/>
</dbReference>
<dbReference type="InterPro" id="IPR014395">
    <property type="entry name" value="Pen/GL7ACA/AHL_acylase"/>
</dbReference>
<dbReference type="InterPro" id="IPR023343">
    <property type="entry name" value="Penicillin_amidase_dom1"/>
</dbReference>
<dbReference type="InterPro" id="IPR043146">
    <property type="entry name" value="Penicillin_amidase_N_B-knob"/>
</dbReference>
<evidence type="ECO:0000256" key="13">
    <source>
        <dbReference type="PIRSR" id="PIRSR001227-2"/>
    </source>
</evidence>
<keyword evidence="4" id="KW-0732">Signal</keyword>
<evidence type="ECO:0000256" key="2">
    <source>
        <dbReference type="ARBA" id="ARBA00006586"/>
    </source>
</evidence>
<feature type="active site" description="Nucleophile" evidence="12">
    <location>
        <position position="260"/>
    </location>
</feature>
<dbReference type="OrthoDB" id="9760084at2"/>
<evidence type="ECO:0000256" key="4">
    <source>
        <dbReference type="ARBA" id="ARBA00022729"/>
    </source>
</evidence>
<keyword evidence="16" id="KW-1185">Reference proteome</keyword>
<dbReference type="EMBL" id="SNYM01000002">
    <property type="protein sequence ID" value="TDQ50448.1"/>
    <property type="molecule type" value="Genomic_DNA"/>
</dbReference>
<protein>
    <recommendedName>
        <fullName evidence="10">Acyl-homoserine lactone acylase QuiP</fullName>
        <ecNumber evidence="9">3.5.1.97</ecNumber>
    </recommendedName>
</protein>
<evidence type="ECO:0000256" key="10">
    <source>
        <dbReference type="ARBA" id="ARBA00039697"/>
    </source>
</evidence>
<dbReference type="PANTHER" id="PTHR34218:SF4">
    <property type="entry name" value="ACYL-HOMOSERINE LACTONE ACYLASE QUIP"/>
    <property type="match status" value="1"/>
</dbReference>
<dbReference type="GO" id="GO:0046872">
    <property type="term" value="F:metal ion binding"/>
    <property type="evidence" value="ECO:0007669"/>
    <property type="project" value="UniProtKB-KW"/>
</dbReference>
<feature type="binding site" evidence="13">
    <location>
        <position position="191"/>
    </location>
    <ligand>
        <name>Ca(2+)</name>
        <dbReference type="ChEBI" id="CHEBI:29108"/>
    </ligand>
</feature>
<dbReference type="CDD" id="cd03747">
    <property type="entry name" value="Ntn_PGA_like"/>
    <property type="match status" value="1"/>
</dbReference>
<dbReference type="InterPro" id="IPR043147">
    <property type="entry name" value="Penicillin_amidase_A-knob"/>
</dbReference>
<evidence type="ECO:0000256" key="3">
    <source>
        <dbReference type="ARBA" id="ARBA00022654"/>
    </source>
</evidence>
<dbReference type="Gene3D" id="1.10.439.10">
    <property type="entry name" value="Penicillin Amidohydrolase, domain 1"/>
    <property type="match status" value="1"/>
</dbReference>
<dbReference type="Gene3D" id="3.60.20.10">
    <property type="entry name" value="Glutamine Phosphoribosylpyrophosphate, subunit 1, domain 1"/>
    <property type="match status" value="1"/>
</dbReference>
<keyword evidence="5" id="KW-0574">Periplasm</keyword>
<dbReference type="GO" id="GO:0016811">
    <property type="term" value="F:hydrolase activity, acting on carbon-nitrogen (but not peptide) bonds, in linear amides"/>
    <property type="evidence" value="ECO:0007669"/>
    <property type="project" value="InterPro"/>
</dbReference>
<evidence type="ECO:0000256" key="5">
    <source>
        <dbReference type="ARBA" id="ARBA00022764"/>
    </source>
</evidence>
<evidence type="ECO:0000313" key="16">
    <source>
        <dbReference type="Proteomes" id="UP000295375"/>
    </source>
</evidence>
<dbReference type="SUPFAM" id="SSF56235">
    <property type="entry name" value="N-terminal nucleophile aminohydrolases (Ntn hydrolases)"/>
    <property type="match status" value="1"/>
</dbReference>
<dbReference type="InterPro" id="IPR029055">
    <property type="entry name" value="Ntn_hydrolases_N"/>
</dbReference>
<dbReference type="PANTHER" id="PTHR34218">
    <property type="entry name" value="PEPTIDASE S45 PENICILLIN AMIDASE"/>
    <property type="match status" value="1"/>
</dbReference>
<accession>A0A4R6UT11</accession>
<dbReference type="Gene3D" id="2.30.120.10">
    <property type="match status" value="1"/>
</dbReference>
<dbReference type="GO" id="GO:0017000">
    <property type="term" value="P:antibiotic biosynthetic process"/>
    <property type="evidence" value="ECO:0007669"/>
    <property type="project" value="InterPro"/>
</dbReference>
<evidence type="ECO:0000256" key="11">
    <source>
        <dbReference type="ARBA" id="ARBA00048629"/>
    </source>
</evidence>
<keyword evidence="13" id="KW-0479">Metal-binding</keyword>
<dbReference type="Pfam" id="PF01804">
    <property type="entry name" value="Penicil_amidase"/>
    <property type="match status" value="1"/>
</dbReference>
<organism evidence="15 16">
    <name type="scientific">Permianibacter aggregans</name>
    <dbReference type="NCBI Taxonomy" id="1510150"/>
    <lineage>
        <taxon>Bacteria</taxon>
        <taxon>Pseudomonadati</taxon>
        <taxon>Pseudomonadota</taxon>
        <taxon>Gammaproteobacteria</taxon>
        <taxon>Pseudomonadales</taxon>
        <taxon>Pseudomonadaceae</taxon>
        <taxon>Permianibacter</taxon>
    </lineage>
</organism>
<evidence type="ECO:0000256" key="6">
    <source>
        <dbReference type="ARBA" id="ARBA00022801"/>
    </source>
</evidence>
<comment type="similarity">
    <text evidence="2">Belongs to the peptidase S45 family.</text>
</comment>
<comment type="caution">
    <text evidence="15">The sequence shown here is derived from an EMBL/GenBank/DDBJ whole genome shotgun (WGS) entry which is preliminary data.</text>
</comment>
<keyword evidence="13" id="KW-0106">Calcium</keyword>
<proteinExistence type="inferred from homology"/>
<evidence type="ECO:0000256" key="14">
    <source>
        <dbReference type="SAM" id="Phobius"/>
    </source>
</evidence>
<dbReference type="Gene3D" id="1.10.1400.10">
    <property type="match status" value="1"/>
</dbReference>
<dbReference type="GO" id="GO:0009372">
    <property type="term" value="P:quorum sensing"/>
    <property type="evidence" value="ECO:0007669"/>
    <property type="project" value="UniProtKB-KW"/>
</dbReference>
<feature type="binding site" evidence="13">
    <location>
        <position position="335"/>
    </location>
    <ligand>
        <name>Ca(2+)</name>
        <dbReference type="ChEBI" id="CHEBI:29108"/>
    </ligand>
</feature>
<keyword evidence="14" id="KW-0812">Transmembrane</keyword>
<dbReference type="InterPro" id="IPR002692">
    <property type="entry name" value="S45"/>
</dbReference>
<reference evidence="15 16" key="1">
    <citation type="submission" date="2019-03" db="EMBL/GenBank/DDBJ databases">
        <title>Genomic Encyclopedia of Type Strains, Phase IV (KMG-IV): sequencing the most valuable type-strain genomes for metagenomic binning, comparative biology and taxonomic classification.</title>
        <authorList>
            <person name="Goeker M."/>
        </authorList>
    </citation>
    <scope>NUCLEOTIDE SEQUENCE [LARGE SCALE GENOMIC DNA]</scope>
    <source>
        <strain evidence="15 16">DSM 103792</strain>
    </source>
</reference>
<comment type="subunit">
    <text evidence="8">Heterodimer of an alpha subunit and a beta subunit processed from the same precursor.</text>
</comment>
<name>A0A4R6UT11_9GAMM</name>
<dbReference type="Proteomes" id="UP000295375">
    <property type="component" value="Unassembled WGS sequence"/>
</dbReference>
<keyword evidence="14" id="KW-0472">Membrane</keyword>
<dbReference type="RefSeq" id="WP_133587619.1">
    <property type="nucleotide sequence ID" value="NZ_CP037953.1"/>
</dbReference>